<comment type="caution">
    <text evidence="1">The sequence shown here is derived from an EMBL/GenBank/DDBJ whole genome shotgun (WGS) entry which is preliminary data.</text>
</comment>
<evidence type="ECO:0000313" key="1">
    <source>
        <dbReference type="EMBL" id="MBB6507490.1"/>
    </source>
</evidence>
<gene>
    <name evidence="1" type="ORF">F4695_000822</name>
</gene>
<proteinExistence type="predicted"/>
<name>A0A7X0JH50_9HYPH</name>
<reference evidence="1 2" key="1">
    <citation type="submission" date="2020-08" db="EMBL/GenBank/DDBJ databases">
        <title>The Agave Microbiome: Exploring the role of microbial communities in plant adaptations to desert environments.</title>
        <authorList>
            <person name="Partida-Martinez L.P."/>
        </authorList>
    </citation>
    <scope>NUCLEOTIDE SEQUENCE [LARGE SCALE GENOMIC DNA]</scope>
    <source>
        <strain evidence="1 2">AS3.12</strain>
    </source>
</reference>
<keyword evidence="2" id="KW-1185">Reference proteome</keyword>
<sequence>MDQFIWDVIAHDLPPLEAAMLGLQERLSRA</sequence>
<protein>
    <submittedName>
        <fullName evidence="1">Uncharacterized protein</fullName>
    </submittedName>
</protein>
<evidence type="ECO:0000313" key="2">
    <source>
        <dbReference type="Proteomes" id="UP000585437"/>
    </source>
</evidence>
<organism evidence="1 2">
    <name type="scientific">Rhizobium soli</name>
    <dbReference type="NCBI Taxonomy" id="424798"/>
    <lineage>
        <taxon>Bacteria</taxon>
        <taxon>Pseudomonadati</taxon>
        <taxon>Pseudomonadota</taxon>
        <taxon>Alphaproteobacteria</taxon>
        <taxon>Hyphomicrobiales</taxon>
        <taxon>Rhizobiaceae</taxon>
        <taxon>Rhizobium/Agrobacterium group</taxon>
        <taxon>Rhizobium</taxon>
    </lineage>
</organism>
<dbReference type="Proteomes" id="UP000585437">
    <property type="component" value="Unassembled WGS sequence"/>
</dbReference>
<dbReference type="AlphaFoldDB" id="A0A7X0JH50"/>
<accession>A0A7X0JH50</accession>
<dbReference type="EMBL" id="JACHBU010000002">
    <property type="protein sequence ID" value="MBB6507490.1"/>
    <property type="molecule type" value="Genomic_DNA"/>
</dbReference>